<dbReference type="AlphaFoldDB" id="A0A7W9SRQ8"/>
<dbReference type="Proteomes" id="UP000520814">
    <property type="component" value="Unassembled WGS sequence"/>
</dbReference>
<dbReference type="EMBL" id="JACHGW010000002">
    <property type="protein sequence ID" value="MBB6050848.1"/>
    <property type="molecule type" value="Genomic_DNA"/>
</dbReference>
<dbReference type="SUPFAM" id="SSF63829">
    <property type="entry name" value="Calcium-dependent phosphotriesterase"/>
    <property type="match status" value="1"/>
</dbReference>
<name>A0A7W9SRQ8_ARMRO</name>
<dbReference type="InterPro" id="IPR011047">
    <property type="entry name" value="Quinoprotein_ADH-like_sf"/>
</dbReference>
<evidence type="ECO:0000313" key="2">
    <source>
        <dbReference type="Proteomes" id="UP000520814"/>
    </source>
</evidence>
<dbReference type="Gene3D" id="2.130.10.10">
    <property type="entry name" value="YVTN repeat-like/Quinoprotein amine dehydrogenase"/>
    <property type="match status" value="1"/>
</dbReference>
<dbReference type="SUPFAM" id="SSF50998">
    <property type="entry name" value="Quinoprotein alcohol dehydrogenase-like"/>
    <property type="match status" value="1"/>
</dbReference>
<keyword evidence="2" id="KW-1185">Reference proteome</keyword>
<reference evidence="1 2" key="1">
    <citation type="submission" date="2020-08" db="EMBL/GenBank/DDBJ databases">
        <title>Genomic Encyclopedia of Type Strains, Phase IV (KMG-IV): sequencing the most valuable type-strain genomes for metagenomic binning, comparative biology and taxonomic classification.</title>
        <authorList>
            <person name="Goeker M."/>
        </authorList>
    </citation>
    <scope>NUCLEOTIDE SEQUENCE [LARGE SCALE GENOMIC DNA]</scope>
    <source>
        <strain evidence="1 2">DSM 23562</strain>
    </source>
</reference>
<organism evidence="1 2">
    <name type="scientific">Armatimonas rosea</name>
    <dbReference type="NCBI Taxonomy" id="685828"/>
    <lineage>
        <taxon>Bacteria</taxon>
        <taxon>Bacillati</taxon>
        <taxon>Armatimonadota</taxon>
        <taxon>Armatimonadia</taxon>
        <taxon>Armatimonadales</taxon>
        <taxon>Armatimonadaceae</taxon>
        <taxon>Armatimonas</taxon>
    </lineage>
</organism>
<gene>
    <name evidence="1" type="ORF">HNQ39_002639</name>
</gene>
<proteinExistence type="predicted"/>
<sequence length="617" mass="66670">MKPILLGQPCQARNVHAGVIVNDKGREWFVITNMNEASNMELIMIDAQRDVAEVHRAPAGSGAWALEKLSETLLAVGTYFDGMFMLFDVSKRQWVKTAKFPGEDYIWNFGIGKDGRLYGGTYPGGKLGALTVETGAVEDLGAPTKASGNLYLRYVSALPDGRLFCQFGFGKPETQVFDPATKAFTKAPDALQGASIGVAWNGYFLVGAKAFRMPDLAEVTPLPFPEPDPKDGAWNVDTRLTDSKTLILRQGQKVWRFVAGEKKPTLALTLTENSGGLLARNDKGTFFGVRGQDYFTLGGRKRTLELKRIPGPAAPRPTHFLRVDDRGRLWGGPTFGQTLFYLDTKTGKLTNTRTISDQGGEVYDAAIVDGICYAVAYVGGEVIRFDPDAKWNQVEHVNPKTIFRVGPDYIRPSAGVTVGDDGRLYAGWLAKYGEYGGAVSITDPKTGKSEVLKNPLGPQGISGVAPVGVGQALIGTSTEANGLSAQKGVPVKVGLWDLAQGKALWTHEFPDVASVYGLLYDSHTKLAACAYRNKLYVFDPQKGELGAPAIEKLSSRPILGEPGTVLYADGNTLFSYSLTTKESRELAKLPAKVGSIAYGGPEKRVFVACGVDVYSLQ</sequence>
<dbReference type="RefSeq" id="WP_184196540.1">
    <property type="nucleotide sequence ID" value="NZ_JACHGW010000002.1"/>
</dbReference>
<comment type="caution">
    <text evidence="1">The sequence shown here is derived from an EMBL/GenBank/DDBJ whole genome shotgun (WGS) entry which is preliminary data.</text>
</comment>
<dbReference type="InterPro" id="IPR015943">
    <property type="entry name" value="WD40/YVTN_repeat-like_dom_sf"/>
</dbReference>
<evidence type="ECO:0000313" key="1">
    <source>
        <dbReference type="EMBL" id="MBB6050848.1"/>
    </source>
</evidence>
<accession>A0A7W9SRQ8</accession>
<protein>
    <submittedName>
        <fullName evidence="1">Uncharacterized protein</fullName>
    </submittedName>
</protein>